<accession>A0A0N4ZDZ1</accession>
<dbReference type="WBParaSite" id="PTRK_0000582800.1">
    <property type="protein sequence ID" value="PTRK_0000582800.1"/>
    <property type="gene ID" value="PTRK_0000582800"/>
</dbReference>
<keyword evidence="2 7" id="KW-0479">Metal-binding</keyword>
<comment type="caution">
    <text evidence="6">Lacks conserved residue(s) required for the propagation of feature annotation.</text>
</comment>
<evidence type="ECO:0000256" key="1">
    <source>
        <dbReference type="ARBA" id="ARBA00022670"/>
    </source>
</evidence>
<evidence type="ECO:0000259" key="9">
    <source>
        <dbReference type="PROSITE" id="PS51864"/>
    </source>
</evidence>
<evidence type="ECO:0000313" key="11">
    <source>
        <dbReference type="WBParaSite" id="PTRK_0000582800.1"/>
    </source>
</evidence>
<keyword evidence="6" id="KW-0245">EGF-like domain</keyword>
<feature type="disulfide bond" evidence="6">
    <location>
        <begin position="253"/>
        <end position="262"/>
    </location>
</feature>
<keyword evidence="10" id="KW-1185">Reference proteome</keyword>
<dbReference type="PROSITE" id="PS50026">
    <property type="entry name" value="EGF_3"/>
    <property type="match status" value="1"/>
</dbReference>
<dbReference type="PANTHER" id="PTHR10127">
    <property type="entry name" value="DISCOIDIN, CUB, EGF, LAMININ , AND ZINC METALLOPROTEASE DOMAIN CONTAINING"/>
    <property type="match status" value="1"/>
</dbReference>
<sequence length="380" mass="44018">MLLFTLLPICFYIIDSVSSIKAIEDDAEVMEYIKYNFQNKSQANYLHIKYYTKGLNKTQLKNLYTSIQPLHFKTCVTFIRQNKTFNDAGFIFLNGTSNTVKINSTTNQTLIRFTDLCMTKLGCMRYHISLALGLVSQVRRPDREKYITVNLTNVDKDKRYMFNISQKLPIHKTNFDFGSLMNPDPFKLSKEKLGKAYTAKRVPLYDKMLGQRKDFTFSDLRIINNYYCKKVHTLKWICKNGGYLDPFFKSCNCPRGFEGRYCEKYKKNYNKCSFQDRVALTGSRSLSLKGKKECLYTIKAYRSSFKVKITIDKVNTTKVFPCTPEEGLEIRYNEDKGTTGLSLCGEYKNVSLPGKSNLVYVIYNGKEGESFKITYKSVKS</sequence>
<dbReference type="Proteomes" id="UP000038045">
    <property type="component" value="Unplaced"/>
</dbReference>
<evidence type="ECO:0000256" key="5">
    <source>
        <dbReference type="ARBA" id="ARBA00023049"/>
    </source>
</evidence>
<dbReference type="InterPro" id="IPR024079">
    <property type="entry name" value="MetalloPept_cat_dom_sf"/>
</dbReference>
<dbReference type="EC" id="3.4.24.-" evidence="7"/>
<evidence type="ECO:0000313" key="10">
    <source>
        <dbReference type="Proteomes" id="UP000038045"/>
    </source>
</evidence>
<dbReference type="InterPro" id="IPR001506">
    <property type="entry name" value="Peptidase_M12A"/>
</dbReference>
<evidence type="ECO:0000256" key="7">
    <source>
        <dbReference type="RuleBase" id="RU361183"/>
    </source>
</evidence>
<keyword evidence="5 7" id="KW-0482">Metalloprotease</keyword>
<dbReference type="SUPFAM" id="SSF55486">
    <property type="entry name" value="Metalloproteases ('zincins'), catalytic domain"/>
    <property type="match status" value="1"/>
</dbReference>
<comment type="cofactor">
    <cofactor evidence="7">
        <name>Zn(2+)</name>
        <dbReference type="ChEBI" id="CHEBI:29105"/>
    </cofactor>
    <text evidence="7">Binds 1 zinc ion per subunit.</text>
</comment>
<dbReference type="GO" id="GO:0004222">
    <property type="term" value="F:metalloendopeptidase activity"/>
    <property type="evidence" value="ECO:0007669"/>
    <property type="project" value="UniProtKB-UniRule"/>
</dbReference>
<dbReference type="PROSITE" id="PS01186">
    <property type="entry name" value="EGF_2"/>
    <property type="match status" value="1"/>
</dbReference>
<keyword evidence="4 7" id="KW-0862">Zinc</keyword>
<dbReference type="GO" id="GO:0006508">
    <property type="term" value="P:proteolysis"/>
    <property type="evidence" value="ECO:0007669"/>
    <property type="project" value="UniProtKB-KW"/>
</dbReference>
<reference evidence="11" key="1">
    <citation type="submission" date="2017-02" db="UniProtKB">
        <authorList>
            <consortium name="WormBaseParasite"/>
        </authorList>
    </citation>
    <scope>IDENTIFICATION</scope>
</reference>
<dbReference type="PANTHER" id="PTHR10127:SF780">
    <property type="entry name" value="METALLOENDOPEPTIDASE"/>
    <property type="match status" value="1"/>
</dbReference>
<keyword evidence="7" id="KW-0732">Signal</keyword>
<dbReference type="PRINTS" id="PR00480">
    <property type="entry name" value="ASTACIN"/>
</dbReference>
<evidence type="ECO:0000256" key="3">
    <source>
        <dbReference type="ARBA" id="ARBA00022801"/>
    </source>
</evidence>
<dbReference type="PROSITE" id="PS00022">
    <property type="entry name" value="EGF_1"/>
    <property type="match status" value="1"/>
</dbReference>
<dbReference type="Gene3D" id="3.40.390.10">
    <property type="entry name" value="Collagenase (Catalytic Domain)"/>
    <property type="match status" value="1"/>
</dbReference>
<dbReference type="InterPro" id="IPR000742">
    <property type="entry name" value="EGF"/>
</dbReference>
<dbReference type="AlphaFoldDB" id="A0A0N4ZDZ1"/>
<proteinExistence type="predicted"/>
<feature type="signal peptide" evidence="7">
    <location>
        <begin position="1"/>
        <end position="19"/>
    </location>
</feature>
<protein>
    <recommendedName>
        <fullName evidence="7">Metalloendopeptidase</fullName>
        <ecNumber evidence="7">3.4.24.-</ecNumber>
    </recommendedName>
</protein>
<keyword evidence="1 7" id="KW-0645">Protease</keyword>
<dbReference type="Pfam" id="PF01400">
    <property type="entry name" value="Astacin"/>
    <property type="match status" value="1"/>
</dbReference>
<dbReference type="GO" id="GO:0046872">
    <property type="term" value="F:metal ion binding"/>
    <property type="evidence" value="ECO:0007669"/>
    <property type="project" value="UniProtKB-KW"/>
</dbReference>
<evidence type="ECO:0000256" key="4">
    <source>
        <dbReference type="ARBA" id="ARBA00022833"/>
    </source>
</evidence>
<keyword evidence="6" id="KW-1015">Disulfide bond</keyword>
<evidence type="ECO:0000256" key="2">
    <source>
        <dbReference type="ARBA" id="ARBA00022723"/>
    </source>
</evidence>
<name>A0A0N4ZDZ1_PARTI</name>
<feature type="domain" description="EGF-like" evidence="8">
    <location>
        <begin position="224"/>
        <end position="263"/>
    </location>
</feature>
<feature type="chain" id="PRO_5005733247" description="Metalloendopeptidase" evidence="7">
    <location>
        <begin position="20"/>
        <end position="380"/>
    </location>
</feature>
<feature type="domain" description="Peptidase M12A" evidence="9">
    <location>
        <begin position="31"/>
        <end position="229"/>
    </location>
</feature>
<dbReference type="PROSITE" id="PS51864">
    <property type="entry name" value="ASTACIN"/>
    <property type="match status" value="1"/>
</dbReference>
<keyword evidence="3 7" id="KW-0378">Hydrolase</keyword>
<evidence type="ECO:0000259" key="8">
    <source>
        <dbReference type="PROSITE" id="PS50026"/>
    </source>
</evidence>
<organism evidence="10 11">
    <name type="scientific">Parastrongyloides trichosuri</name>
    <name type="common">Possum-specific nematode worm</name>
    <dbReference type="NCBI Taxonomy" id="131310"/>
    <lineage>
        <taxon>Eukaryota</taxon>
        <taxon>Metazoa</taxon>
        <taxon>Ecdysozoa</taxon>
        <taxon>Nematoda</taxon>
        <taxon>Chromadorea</taxon>
        <taxon>Rhabditida</taxon>
        <taxon>Tylenchina</taxon>
        <taxon>Panagrolaimomorpha</taxon>
        <taxon>Strongyloidoidea</taxon>
        <taxon>Strongyloididae</taxon>
        <taxon>Parastrongyloides</taxon>
    </lineage>
</organism>
<evidence type="ECO:0000256" key="6">
    <source>
        <dbReference type="PROSITE-ProRule" id="PRU00076"/>
    </source>
</evidence>